<organism evidence="1 2">
    <name type="scientific">Vannielia litorea</name>
    <dbReference type="NCBI Taxonomy" id="1217970"/>
    <lineage>
        <taxon>Bacteria</taxon>
        <taxon>Pseudomonadati</taxon>
        <taxon>Pseudomonadota</taxon>
        <taxon>Alphaproteobacteria</taxon>
        <taxon>Rhodobacterales</taxon>
        <taxon>Paracoccaceae</taxon>
        <taxon>Vannielia</taxon>
    </lineage>
</organism>
<evidence type="ECO:0000313" key="1">
    <source>
        <dbReference type="EMBL" id="SIN74565.1"/>
    </source>
</evidence>
<name>A0A1N6DUU4_9RHOB</name>
<keyword evidence="2" id="KW-1185">Reference proteome</keyword>
<reference evidence="2" key="1">
    <citation type="submission" date="2016-11" db="EMBL/GenBank/DDBJ databases">
        <authorList>
            <person name="Varghese N."/>
            <person name="Submissions S."/>
        </authorList>
    </citation>
    <scope>NUCLEOTIDE SEQUENCE [LARGE SCALE GENOMIC DNA]</scope>
    <source>
        <strain evidence="2">DSM 29440</strain>
    </source>
</reference>
<dbReference type="AlphaFoldDB" id="A0A1N6DUU4"/>
<protein>
    <submittedName>
        <fullName evidence="1">Uncharacterized protein</fullName>
    </submittedName>
</protein>
<gene>
    <name evidence="1" type="ORF">SAMN05444002_0033</name>
</gene>
<evidence type="ECO:0000313" key="2">
    <source>
        <dbReference type="Proteomes" id="UP000184932"/>
    </source>
</evidence>
<dbReference type="RefSeq" id="WP_074254268.1">
    <property type="nucleotide sequence ID" value="NZ_FSRL01000001.1"/>
</dbReference>
<dbReference type="Proteomes" id="UP000184932">
    <property type="component" value="Unassembled WGS sequence"/>
</dbReference>
<proteinExistence type="predicted"/>
<dbReference type="EMBL" id="FSRL01000001">
    <property type="protein sequence ID" value="SIN74565.1"/>
    <property type="molecule type" value="Genomic_DNA"/>
</dbReference>
<dbReference type="OrthoDB" id="9960318at2"/>
<accession>A0A1N6DUU4</accession>
<sequence length="68" mass="6958">MSRLLAAVALGALAACDGGLKVGVDLPTKVQAGVAGSSDGETQLIQRVTDNEPYILIGADENDRTLAF</sequence>
<dbReference type="STRING" id="1217970.SAMN05444002_0033"/>
<dbReference type="PROSITE" id="PS51257">
    <property type="entry name" value="PROKAR_LIPOPROTEIN"/>
    <property type="match status" value="1"/>
</dbReference>